<dbReference type="PANTHER" id="PTHR43520:SF8">
    <property type="entry name" value="P-TYPE CU(+) TRANSPORTER"/>
    <property type="match status" value="1"/>
</dbReference>
<evidence type="ECO:0000256" key="14">
    <source>
        <dbReference type="ARBA" id="ARBA00023065"/>
    </source>
</evidence>
<evidence type="ECO:0000256" key="3">
    <source>
        <dbReference type="ARBA" id="ARBA00012517"/>
    </source>
</evidence>
<dbReference type="InterPro" id="IPR027256">
    <property type="entry name" value="P-typ_ATPase_IB"/>
</dbReference>
<dbReference type="InterPro" id="IPR011017">
    <property type="entry name" value="TRASH_dom"/>
</dbReference>
<sequence length="681" mass="72236">MAKDPVCGMYVEESPEALRATVRGRVYYFCCETCLQTFMAPEAEFRRLKQLTVLSFALGVPTLILTWFVTLPHNIHDLVLFILATPVQLVAGSRFYKGAAHAFKARAANMDTLIAIGTTAAWGYSTLVTFFPQYFQPGTYFEVSALIIAFILLGKVLEHFVRVRASDAVRRLLELKPTMARVLRDGVEVEIPVEQVRVGEIMVVRPGEKIPTDGVIVEGHASLDEKMVTGESTPVDKSVGDMVIGGTINKTGFIKVRAERVGSDTVLAQIIELVEQAQAGRAPVEKLADRVASFFVPAVVTTAILSLAAWTLVKASVFPTGFVAFVAVLIVACPCALGLATPAALVVGVGRGAENGVLIKGGEYVEKASKVDAVVFDKTGTLTVGEPSVTEVIPLNGLSENQLLRLAAAAEKGSEHPIGKAVVKHASDKGIDMTAPSDFVYIPGMGVKAVVEGHSVVVGSLRMLEMVAGDTAAVDALVQRMQDEGKTVMVVVVDGVLAGMMGLADTLKPHAREAVEALRSMGIRVMMLTGDNARTAKAVAKQAGIDEVLAEVLPAQKSEAVKNLMSQGYRVAMVGDGVNDAPALATADVGIAIGSGTDVAVESAGIVLLSEDLRKVVTALKLSRQTMRKVKQNLFWAFIYNTVLIPVAAAGFLNPVLAAIAMALSSVSVLTNSLSLKKVKL</sequence>
<comment type="similarity">
    <text evidence="2">Belongs to the cation transport ATPase (P-type) (TC 3.A.3) family. Type IB subfamily.</text>
</comment>
<dbReference type="CDD" id="cd02094">
    <property type="entry name" value="P-type_ATPase_Cu-like"/>
    <property type="match status" value="1"/>
</dbReference>
<dbReference type="InterPro" id="IPR008250">
    <property type="entry name" value="ATPase_P-typ_transduc_dom_A_sf"/>
</dbReference>
<dbReference type="Gene3D" id="2.70.150.10">
    <property type="entry name" value="Calcium-transporting ATPase, cytoplasmic transduction domain A"/>
    <property type="match status" value="1"/>
</dbReference>
<dbReference type="NCBIfam" id="TIGR01494">
    <property type="entry name" value="ATPase_P-type"/>
    <property type="match status" value="1"/>
</dbReference>
<accession>A0A7C5QQS1</accession>
<feature type="transmembrane region" description="Helical" evidence="16">
    <location>
        <begin position="659"/>
        <end position="676"/>
    </location>
</feature>
<dbReference type="NCBIfam" id="TIGR01525">
    <property type="entry name" value="ATPase-IB_hvy"/>
    <property type="match status" value="1"/>
</dbReference>
<feature type="transmembrane region" description="Helical" evidence="16">
    <location>
        <begin position="143"/>
        <end position="161"/>
    </location>
</feature>
<dbReference type="Pfam" id="PF04945">
    <property type="entry name" value="YHS"/>
    <property type="match status" value="1"/>
</dbReference>
<dbReference type="PROSITE" id="PS00154">
    <property type="entry name" value="ATPASE_E1_E2"/>
    <property type="match status" value="1"/>
</dbReference>
<keyword evidence="6 16" id="KW-0812">Transmembrane</keyword>
<dbReference type="SUPFAM" id="SSF56784">
    <property type="entry name" value="HAD-like"/>
    <property type="match status" value="1"/>
</dbReference>
<dbReference type="InterPro" id="IPR023299">
    <property type="entry name" value="ATPase_P-typ_cyto_dom_N"/>
</dbReference>
<dbReference type="EC" id="7.2.2.8" evidence="3"/>
<keyword evidence="4" id="KW-0813">Transport</keyword>
<dbReference type="PRINTS" id="PR00119">
    <property type="entry name" value="CATATPASE"/>
</dbReference>
<dbReference type="SUPFAM" id="SSF81665">
    <property type="entry name" value="Calcium ATPase, transmembrane domain M"/>
    <property type="match status" value="1"/>
</dbReference>
<dbReference type="InterPro" id="IPR018303">
    <property type="entry name" value="ATPase_P-typ_P_site"/>
</dbReference>
<dbReference type="InterPro" id="IPR044492">
    <property type="entry name" value="P_typ_ATPase_HD_dom"/>
</dbReference>
<evidence type="ECO:0000256" key="16">
    <source>
        <dbReference type="SAM" id="Phobius"/>
    </source>
</evidence>
<dbReference type="SFLD" id="SFLDG00002">
    <property type="entry name" value="C1.7:_P-type_atpase_like"/>
    <property type="match status" value="1"/>
</dbReference>
<dbReference type="FunFam" id="3.40.50.1000:FF:000144">
    <property type="entry name" value="copper-transporting ATPase 1 isoform X2"/>
    <property type="match status" value="1"/>
</dbReference>
<dbReference type="Pfam" id="PF00122">
    <property type="entry name" value="E1-E2_ATPase"/>
    <property type="match status" value="1"/>
</dbReference>
<evidence type="ECO:0000256" key="15">
    <source>
        <dbReference type="ARBA" id="ARBA00023136"/>
    </source>
</evidence>
<evidence type="ECO:0000256" key="2">
    <source>
        <dbReference type="ARBA" id="ARBA00006024"/>
    </source>
</evidence>
<keyword evidence="5" id="KW-1003">Cell membrane</keyword>
<keyword evidence="9" id="KW-0187">Copper transport</keyword>
<keyword evidence="8" id="KW-0547">Nucleotide-binding</keyword>
<evidence type="ECO:0000256" key="12">
    <source>
        <dbReference type="ARBA" id="ARBA00022989"/>
    </source>
</evidence>
<proteinExistence type="inferred from homology"/>
<dbReference type="GO" id="GO:0005886">
    <property type="term" value="C:plasma membrane"/>
    <property type="evidence" value="ECO:0007669"/>
    <property type="project" value="UniProtKB-SubCell"/>
</dbReference>
<feature type="transmembrane region" description="Helical" evidence="16">
    <location>
        <begin position="291"/>
        <end position="310"/>
    </location>
</feature>
<dbReference type="GO" id="GO:0005524">
    <property type="term" value="F:ATP binding"/>
    <property type="evidence" value="ECO:0007669"/>
    <property type="project" value="UniProtKB-KW"/>
</dbReference>
<gene>
    <name evidence="18" type="ORF">ENM11_02910</name>
</gene>
<evidence type="ECO:0000259" key="17">
    <source>
        <dbReference type="SMART" id="SM00746"/>
    </source>
</evidence>
<feature type="transmembrane region" description="Helical" evidence="16">
    <location>
        <begin position="51"/>
        <end position="69"/>
    </location>
</feature>
<dbReference type="GO" id="GO:0016887">
    <property type="term" value="F:ATP hydrolysis activity"/>
    <property type="evidence" value="ECO:0007669"/>
    <property type="project" value="InterPro"/>
</dbReference>
<dbReference type="GO" id="GO:0055070">
    <property type="term" value="P:copper ion homeostasis"/>
    <property type="evidence" value="ECO:0007669"/>
    <property type="project" value="TreeGrafter"/>
</dbReference>
<keyword evidence="12 16" id="KW-1133">Transmembrane helix</keyword>
<evidence type="ECO:0000256" key="10">
    <source>
        <dbReference type="ARBA" id="ARBA00022840"/>
    </source>
</evidence>
<dbReference type="AlphaFoldDB" id="A0A7C5QQS1"/>
<evidence type="ECO:0000256" key="7">
    <source>
        <dbReference type="ARBA" id="ARBA00022723"/>
    </source>
</evidence>
<feature type="transmembrane region" description="Helical" evidence="16">
    <location>
        <begin position="634"/>
        <end position="653"/>
    </location>
</feature>
<evidence type="ECO:0000313" key="18">
    <source>
        <dbReference type="EMBL" id="HHK68093.1"/>
    </source>
</evidence>
<dbReference type="Gene3D" id="3.40.1110.10">
    <property type="entry name" value="Calcium-transporting ATPase, cytoplasmic domain N"/>
    <property type="match status" value="1"/>
</dbReference>
<dbReference type="InterPro" id="IPR023298">
    <property type="entry name" value="ATPase_P-typ_TM_dom_sf"/>
</dbReference>
<keyword evidence="14" id="KW-0406">Ion transport</keyword>
<dbReference type="PANTHER" id="PTHR43520">
    <property type="entry name" value="ATP7, ISOFORM B"/>
    <property type="match status" value="1"/>
</dbReference>
<dbReference type="FunFam" id="2.70.150.10:FF:000020">
    <property type="entry name" value="Copper-exporting P-type ATPase A"/>
    <property type="match status" value="1"/>
</dbReference>
<keyword evidence="15 16" id="KW-0472">Membrane</keyword>
<dbReference type="GO" id="GO:0140581">
    <property type="term" value="F:P-type monovalent copper transporter activity"/>
    <property type="evidence" value="ECO:0007669"/>
    <property type="project" value="UniProtKB-EC"/>
</dbReference>
<dbReference type="EMBL" id="DRWN01000023">
    <property type="protein sequence ID" value="HHK68093.1"/>
    <property type="molecule type" value="Genomic_DNA"/>
</dbReference>
<dbReference type="Pfam" id="PF00702">
    <property type="entry name" value="Hydrolase"/>
    <property type="match status" value="1"/>
</dbReference>
<dbReference type="InterPro" id="IPR023214">
    <property type="entry name" value="HAD_sf"/>
</dbReference>
<dbReference type="PRINTS" id="PR00943">
    <property type="entry name" value="CUATPASE"/>
</dbReference>
<evidence type="ECO:0000256" key="13">
    <source>
        <dbReference type="ARBA" id="ARBA00023008"/>
    </source>
</evidence>
<dbReference type="NCBIfam" id="TIGR01511">
    <property type="entry name" value="ATPase-IB1_Cu"/>
    <property type="match status" value="1"/>
</dbReference>
<evidence type="ECO:0000256" key="6">
    <source>
        <dbReference type="ARBA" id="ARBA00022692"/>
    </source>
</evidence>
<name>A0A7C5QQS1_CALS0</name>
<dbReference type="GO" id="GO:0005507">
    <property type="term" value="F:copper ion binding"/>
    <property type="evidence" value="ECO:0007669"/>
    <property type="project" value="TreeGrafter"/>
</dbReference>
<dbReference type="InterPro" id="IPR007029">
    <property type="entry name" value="YHS_dom"/>
</dbReference>
<dbReference type="SUPFAM" id="SSF81653">
    <property type="entry name" value="Calcium ATPase, transduction domain A"/>
    <property type="match status" value="1"/>
</dbReference>
<comment type="caution">
    <text evidence="18">The sequence shown here is derived from an EMBL/GenBank/DDBJ whole genome shotgun (WGS) entry which is preliminary data.</text>
</comment>
<comment type="subcellular location">
    <subcellularLocation>
        <location evidence="1">Cell membrane</location>
        <topology evidence="1">Multi-pass membrane protein</topology>
    </subcellularLocation>
</comment>
<feature type="transmembrane region" description="Helical" evidence="16">
    <location>
        <begin position="75"/>
        <end position="96"/>
    </location>
</feature>
<dbReference type="InterPro" id="IPR001757">
    <property type="entry name" value="P_typ_ATPase"/>
</dbReference>
<feature type="transmembrane region" description="Helical" evidence="16">
    <location>
        <begin position="322"/>
        <end position="350"/>
    </location>
</feature>
<dbReference type="GO" id="GO:0043682">
    <property type="term" value="F:P-type divalent copper transporter activity"/>
    <property type="evidence" value="ECO:0007669"/>
    <property type="project" value="TreeGrafter"/>
</dbReference>
<keyword evidence="7" id="KW-0479">Metal-binding</keyword>
<evidence type="ECO:0000256" key="1">
    <source>
        <dbReference type="ARBA" id="ARBA00004651"/>
    </source>
</evidence>
<evidence type="ECO:0000256" key="4">
    <source>
        <dbReference type="ARBA" id="ARBA00022448"/>
    </source>
</evidence>
<keyword evidence="11" id="KW-1278">Translocase</keyword>
<evidence type="ECO:0000256" key="5">
    <source>
        <dbReference type="ARBA" id="ARBA00022475"/>
    </source>
</evidence>
<dbReference type="Gene3D" id="3.40.50.1000">
    <property type="entry name" value="HAD superfamily/HAD-like"/>
    <property type="match status" value="1"/>
</dbReference>
<feature type="transmembrane region" description="Helical" evidence="16">
    <location>
        <begin position="108"/>
        <end position="131"/>
    </location>
</feature>
<dbReference type="InterPro" id="IPR036412">
    <property type="entry name" value="HAD-like_sf"/>
</dbReference>
<keyword evidence="13" id="KW-0186">Copper</keyword>
<dbReference type="SFLD" id="SFLDS00003">
    <property type="entry name" value="Haloacid_Dehalogenase"/>
    <property type="match status" value="1"/>
</dbReference>
<protein>
    <recommendedName>
        <fullName evidence="3">P-type Cu(+) transporter</fullName>
        <ecNumber evidence="3">7.2.2.8</ecNumber>
    </recommendedName>
</protein>
<organism evidence="18">
    <name type="scientific">Caldiarchaeum subterraneum</name>
    <dbReference type="NCBI Taxonomy" id="311458"/>
    <lineage>
        <taxon>Archaea</taxon>
        <taxon>Nitrososphaerota</taxon>
        <taxon>Candidatus Caldarchaeales</taxon>
        <taxon>Candidatus Caldarchaeaceae</taxon>
        <taxon>Candidatus Caldarchaeum</taxon>
    </lineage>
</organism>
<dbReference type="InterPro" id="IPR059000">
    <property type="entry name" value="ATPase_P-type_domA"/>
</dbReference>
<dbReference type="SFLD" id="SFLDF00027">
    <property type="entry name" value="p-type_atpase"/>
    <property type="match status" value="1"/>
</dbReference>
<reference evidence="18" key="1">
    <citation type="journal article" date="2020" name="mSystems">
        <title>Genome- and Community-Level Interaction Insights into Carbon Utilization and Element Cycling Functions of Hydrothermarchaeota in Hydrothermal Sediment.</title>
        <authorList>
            <person name="Zhou Z."/>
            <person name="Liu Y."/>
            <person name="Xu W."/>
            <person name="Pan J."/>
            <person name="Luo Z.H."/>
            <person name="Li M."/>
        </authorList>
    </citation>
    <scope>NUCLEOTIDE SEQUENCE [LARGE SCALE GENOMIC DNA]</scope>
    <source>
        <strain evidence="18">SpSt-1056</strain>
    </source>
</reference>
<evidence type="ECO:0000256" key="8">
    <source>
        <dbReference type="ARBA" id="ARBA00022741"/>
    </source>
</evidence>
<evidence type="ECO:0000256" key="11">
    <source>
        <dbReference type="ARBA" id="ARBA00022967"/>
    </source>
</evidence>
<evidence type="ECO:0000256" key="9">
    <source>
        <dbReference type="ARBA" id="ARBA00022796"/>
    </source>
</evidence>
<keyword evidence="10" id="KW-0067">ATP-binding</keyword>
<dbReference type="SMART" id="SM00746">
    <property type="entry name" value="TRASH"/>
    <property type="match status" value="1"/>
</dbReference>
<feature type="domain" description="TRASH" evidence="17">
    <location>
        <begin position="4"/>
        <end position="42"/>
    </location>
</feature>